<sequence>MGKYASWNEFEKNVPITYKEKATPESYRTGMNGIAPTGLKVKEGRVNHYRDGVDGKGEVMVSGYKRAMFE</sequence>
<reference evidence="1 2" key="1">
    <citation type="journal article" date="2015" name="Sci. Rep.">
        <title>A comparative genomics and reductive dehalogenase gene transcription study of two chloroethene-respiring bacteria, Dehalococcoides mccartyi strains MB and 11a.</title>
        <authorList>
            <person name="Low A."/>
            <person name="Shen Z."/>
            <person name="Cheng D."/>
            <person name="Rogers M.J."/>
            <person name="Lee P.K."/>
            <person name="He J."/>
        </authorList>
    </citation>
    <scope>NUCLEOTIDE SEQUENCE [LARGE SCALE GENOMIC DNA]</scope>
    <source>
        <strain evidence="1 2">MB</strain>
    </source>
</reference>
<dbReference type="OrthoDB" id="165130at2"/>
<evidence type="ECO:0000313" key="1">
    <source>
        <dbReference type="EMBL" id="KSV18417.1"/>
    </source>
</evidence>
<dbReference type="EMBL" id="JGYD01000011">
    <property type="protein sequence ID" value="KSV18417.1"/>
    <property type="molecule type" value="Genomic_DNA"/>
</dbReference>
<organism evidence="1 2">
    <name type="scientific">Dehalococcoides mccartyi</name>
    <dbReference type="NCBI Taxonomy" id="61435"/>
    <lineage>
        <taxon>Bacteria</taxon>
        <taxon>Bacillati</taxon>
        <taxon>Chloroflexota</taxon>
        <taxon>Dehalococcoidia</taxon>
        <taxon>Dehalococcoidales</taxon>
        <taxon>Dehalococcoidaceae</taxon>
        <taxon>Dehalococcoides</taxon>
    </lineage>
</organism>
<dbReference type="AlphaFoldDB" id="A0A0V8M4H6"/>
<accession>A0A0V8M4H6</accession>
<gene>
    <name evidence="1" type="ORF">DA01_03155</name>
</gene>
<dbReference type="PATRIC" id="fig|61435.5.peg.633"/>
<name>A0A0V8M4H6_9CHLR</name>
<evidence type="ECO:0000313" key="2">
    <source>
        <dbReference type="Proteomes" id="UP000053577"/>
    </source>
</evidence>
<dbReference type="Proteomes" id="UP000053577">
    <property type="component" value="Unassembled WGS sequence"/>
</dbReference>
<dbReference type="RefSeq" id="WP_058292369.1">
    <property type="nucleotide sequence ID" value="NZ_JGYD01000011.1"/>
</dbReference>
<proteinExistence type="predicted"/>
<protein>
    <submittedName>
        <fullName evidence="1">Uncharacterized protein</fullName>
    </submittedName>
</protein>
<comment type="caution">
    <text evidence="1">The sequence shown here is derived from an EMBL/GenBank/DDBJ whole genome shotgun (WGS) entry which is preliminary data.</text>
</comment>